<evidence type="ECO:0000313" key="3">
    <source>
        <dbReference type="Proteomes" id="UP000007799"/>
    </source>
</evidence>
<feature type="region of interest" description="Disordered" evidence="1">
    <location>
        <begin position="143"/>
        <end position="185"/>
    </location>
</feature>
<organism evidence="3">
    <name type="scientific">Salpingoeca rosetta (strain ATCC 50818 / BSB-021)</name>
    <dbReference type="NCBI Taxonomy" id="946362"/>
    <lineage>
        <taxon>Eukaryota</taxon>
        <taxon>Choanoflagellata</taxon>
        <taxon>Craspedida</taxon>
        <taxon>Salpingoecidae</taxon>
        <taxon>Salpingoeca</taxon>
    </lineage>
</organism>
<evidence type="ECO:0000256" key="1">
    <source>
        <dbReference type="SAM" id="MobiDB-lite"/>
    </source>
</evidence>
<accession>F2UC08</accession>
<dbReference type="EMBL" id="GL832968">
    <property type="protein sequence ID" value="EGD74115.1"/>
    <property type="molecule type" value="Genomic_DNA"/>
</dbReference>
<gene>
    <name evidence="2" type="ORF">PTSG_06125</name>
</gene>
<evidence type="ECO:0000313" key="2">
    <source>
        <dbReference type="EMBL" id="EGD74115.1"/>
    </source>
</evidence>
<dbReference type="RefSeq" id="XP_004993016.1">
    <property type="nucleotide sequence ID" value="XM_004992959.1"/>
</dbReference>
<reference evidence="2" key="1">
    <citation type="submission" date="2009-08" db="EMBL/GenBank/DDBJ databases">
        <title>Annotation of Salpingoeca rosetta.</title>
        <authorList>
            <consortium name="The Broad Institute Genome Sequencing Platform"/>
            <person name="Russ C."/>
            <person name="Cuomo C."/>
            <person name="Burger G."/>
            <person name="Gray M.W."/>
            <person name="Holland P.W.H."/>
            <person name="King N."/>
            <person name="Lang F.B.F."/>
            <person name="Roger A.J."/>
            <person name="Ruiz-Trillo I."/>
            <person name="Young S.K."/>
            <person name="Zeng Q."/>
            <person name="Gargeya S."/>
            <person name="Alvarado L."/>
            <person name="Berlin A."/>
            <person name="Chapman S.B."/>
            <person name="Chen Z."/>
            <person name="Freedman E."/>
            <person name="Gellesch M."/>
            <person name="Goldberg J."/>
            <person name="Griggs A."/>
            <person name="Gujja S."/>
            <person name="Heilman E."/>
            <person name="Heiman D."/>
            <person name="Howarth C."/>
            <person name="Mehta T."/>
            <person name="Neiman D."/>
            <person name="Pearson M."/>
            <person name="Roberts A."/>
            <person name="Saif S."/>
            <person name="Shea T."/>
            <person name="Shenoy N."/>
            <person name="Sisk P."/>
            <person name="Stolte C."/>
            <person name="Sykes S."/>
            <person name="White J."/>
            <person name="Yandava C."/>
            <person name="Haas B."/>
            <person name="Nusbaum C."/>
            <person name="Birren B."/>
        </authorList>
    </citation>
    <scope>NUCLEOTIDE SEQUENCE [LARGE SCALE GENOMIC DNA]</scope>
    <source>
        <strain evidence="2">ATCC 50818</strain>
    </source>
</reference>
<dbReference type="InParanoid" id="F2UC08"/>
<name>F2UC08_SALR5</name>
<feature type="compositionally biased region" description="Acidic residues" evidence="1">
    <location>
        <begin position="93"/>
        <end position="102"/>
    </location>
</feature>
<protein>
    <submittedName>
        <fullName evidence="2">Uncharacterized protein</fullName>
    </submittedName>
</protein>
<feature type="compositionally biased region" description="Basic residues" evidence="1">
    <location>
        <begin position="1"/>
        <end position="10"/>
    </location>
</feature>
<feature type="compositionally biased region" description="Basic and acidic residues" evidence="1">
    <location>
        <begin position="29"/>
        <end position="47"/>
    </location>
</feature>
<proteinExistence type="predicted"/>
<feature type="region of interest" description="Disordered" evidence="1">
    <location>
        <begin position="1"/>
        <end position="131"/>
    </location>
</feature>
<dbReference type="GeneID" id="16073586"/>
<feature type="compositionally biased region" description="Low complexity" evidence="1">
    <location>
        <begin position="143"/>
        <end position="166"/>
    </location>
</feature>
<feature type="compositionally biased region" description="Basic and acidic residues" evidence="1">
    <location>
        <begin position="108"/>
        <end position="122"/>
    </location>
</feature>
<keyword evidence="3" id="KW-1185">Reference proteome</keyword>
<dbReference type="Proteomes" id="UP000007799">
    <property type="component" value="Unassembled WGS sequence"/>
</dbReference>
<dbReference type="KEGG" id="sre:PTSG_06125"/>
<sequence length="308" mass="33195">MSRKKQKKAKQQAAVAADASVDGTLVDQTHSRAEASSKGDYTHDGTAHGDGGSSEQHPEEVVQHQQPQKQEQEQEQTAGEDDANTNKHIVTAGEDDDEENDSEGQVSDGEHEQSGEGREGGHPGKHVPTRKTTGLRSMLASMSRAFSGSSSAPQAATQSSKASSSAPRTQTMRKNHKSKGQQQDLDVDAGAVLPLLVHFEDQWRQLSANNQVNTSKIQDMAADVAHAHAFVSAQSRQHRVLAQQFKVLPEVAALAVAAQGKIDDLHTELVALDERLRAFQAVRQACVLENTKVAALKAKRKKTLKATP</sequence>
<dbReference type="AlphaFoldDB" id="F2UC08"/>